<name>A0A381ZP77_9ZZZZ</name>
<accession>A0A381ZP77</accession>
<dbReference type="EMBL" id="UINC01021935">
    <property type="protein sequence ID" value="SVA90533.1"/>
    <property type="molecule type" value="Genomic_DNA"/>
</dbReference>
<dbReference type="AlphaFoldDB" id="A0A381ZP77"/>
<organism evidence="1">
    <name type="scientific">marine metagenome</name>
    <dbReference type="NCBI Taxonomy" id="408172"/>
    <lineage>
        <taxon>unclassified sequences</taxon>
        <taxon>metagenomes</taxon>
        <taxon>ecological metagenomes</taxon>
    </lineage>
</organism>
<sequence>MPALGEAFLISAIIASSLFIKLALKELFGRLHVDNSNFRSASDNSAFF</sequence>
<evidence type="ECO:0000313" key="1">
    <source>
        <dbReference type="EMBL" id="SVA90533.1"/>
    </source>
</evidence>
<protein>
    <submittedName>
        <fullName evidence="1">Uncharacterized protein</fullName>
    </submittedName>
</protein>
<proteinExistence type="predicted"/>
<gene>
    <name evidence="1" type="ORF">METZ01_LOCUS143387</name>
</gene>
<reference evidence="1" key="1">
    <citation type="submission" date="2018-05" db="EMBL/GenBank/DDBJ databases">
        <authorList>
            <person name="Lanie J.A."/>
            <person name="Ng W.-L."/>
            <person name="Kazmierczak K.M."/>
            <person name="Andrzejewski T.M."/>
            <person name="Davidsen T.M."/>
            <person name="Wayne K.J."/>
            <person name="Tettelin H."/>
            <person name="Glass J.I."/>
            <person name="Rusch D."/>
            <person name="Podicherti R."/>
            <person name="Tsui H.-C.T."/>
            <person name="Winkler M.E."/>
        </authorList>
    </citation>
    <scope>NUCLEOTIDE SEQUENCE</scope>
</reference>